<name>A0A8S1RMS5_9CILI</name>
<evidence type="ECO:0000313" key="3">
    <source>
        <dbReference type="Proteomes" id="UP000692954"/>
    </source>
</evidence>
<feature type="transmembrane region" description="Helical" evidence="1">
    <location>
        <begin position="26"/>
        <end position="43"/>
    </location>
</feature>
<accession>A0A8S1RMS5</accession>
<reference evidence="2" key="1">
    <citation type="submission" date="2021-01" db="EMBL/GenBank/DDBJ databases">
        <authorList>
            <consortium name="Genoscope - CEA"/>
            <person name="William W."/>
        </authorList>
    </citation>
    <scope>NUCLEOTIDE SEQUENCE</scope>
</reference>
<keyword evidence="3" id="KW-1185">Reference proteome</keyword>
<evidence type="ECO:0000313" key="2">
    <source>
        <dbReference type="EMBL" id="CAD8128390.1"/>
    </source>
</evidence>
<organism evidence="2 3">
    <name type="scientific">Paramecium sonneborni</name>
    <dbReference type="NCBI Taxonomy" id="65129"/>
    <lineage>
        <taxon>Eukaryota</taxon>
        <taxon>Sar</taxon>
        <taxon>Alveolata</taxon>
        <taxon>Ciliophora</taxon>
        <taxon>Intramacronucleata</taxon>
        <taxon>Oligohymenophorea</taxon>
        <taxon>Peniculida</taxon>
        <taxon>Parameciidae</taxon>
        <taxon>Paramecium</taxon>
    </lineage>
</organism>
<keyword evidence="1" id="KW-0812">Transmembrane</keyword>
<keyword evidence="1" id="KW-1133">Transmembrane helix</keyword>
<dbReference type="EMBL" id="CAJJDN010000188">
    <property type="protein sequence ID" value="CAD8128390.1"/>
    <property type="molecule type" value="Genomic_DNA"/>
</dbReference>
<sequence>MMQKGLEKIVNAQQIKKTIFDYENEILFLCIFNITFYYFIIKINKEDKKIYNNNKFMINRIQKYQAQRILQHNCLKLWILIKEDMQIIMDFIEAFLICPKFQNARFLENIQFRRIDQDTNQIYNLNKNKLNKFIIIMKEDRKNGLMYFSYCKLFYKVFVKLSDNVKERTNRSLIGYFISKAFYYIQHIPNEEQIIILNLFCIKMLNVQKKTVLAFLVIFLDQRLIPQEQLNQKQKLKIGLEFEISKTFQFNFTNPYQLIINTKPISSFYSNCIILEQQIKFL</sequence>
<evidence type="ECO:0000256" key="1">
    <source>
        <dbReference type="SAM" id="Phobius"/>
    </source>
</evidence>
<comment type="caution">
    <text evidence="2">The sequence shown here is derived from an EMBL/GenBank/DDBJ whole genome shotgun (WGS) entry which is preliminary data.</text>
</comment>
<dbReference type="AlphaFoldDB" id="A0A8S1RMS5"/>
<protein>
    <submittedName>
        <fullName evidence="2">Uncharacterized protein</fullName>
    </submittedName>
</protein>
<dbReference type="Proteomes" id="UP000692954">
    <property type="component" value="Unassembled WGS sequence"/>
</dbReference>
<keyword evidence="1" id="KW-0472">Membrane</keyword>
<gene>
    <name evidence="2" type="ORF">PSON_ATCC_30995.1.T1880017</name>
</gene>
<proteinExistence type="predicted"/>